<dbReference type="OrthoDB" id="8963340at2759"/>
<organism evidence="5">
    <name type="scientific">Cyprideis torosa</name>
    <dbReference type="NCBI Taxonomy" id="163714"/>
    <lineage>
        <taxon>Eukaryota</taxon>
        <taxon>Metazoa</taxon>
        <taxon>Ecdysozoa</taxon>
        <taxon>Arthropoda</taxon>
        <taxon>Crustacea</taxon>
        <taxon>Oligostraca</taxon>
        <taxon>Ostracoda</taxon>
        <taxon>Podocopa</taxon>
        <taxon>Podocopida</taxon>
        <taxon>Cytherocopina</taxon>
        <taxon>Cytheroidea</taxon>
        <taxon>Cytherideidae</taxon>
        <taxon>Cyprideis</taxon>
    </lineage>
</organism>
<evidence type="ECO:0000256" key="4">
    <source>
        <dbReference type="ARBA" id="ARBA00023212"/>
    </source>
</evidence>
<evidence type="ECO:0000256" key="1">
    <source>
        <dbReference type="ARBA" id="ARBA00004245"/>
    </source>
</evidence>
<evidence type="ECO:0000256" key="3">
    <source>
        <dbReference type="ARBA" id="ARBA00022553"/>
    </source>
</evidence>
<keyword evidence="4" id="KW-0206">Cytoskeleton</keyword>
<feature type="non-terminal residue" evidence="5">
    <location>
        <position position="1"/>
    </location>
</feature>
<reference evidence="5" key="1">
    <citation type="submission" date="2020-11" db="EMBL/GenBank/DDBJ databases">
        <authorList>
            <person name="Tran Van P."/>
        </authorList>
    </citation>
    <scope>NUCLEOTIDE SEQUENCE</scope>
</reference>
<dbReference type="AlphaFoldDB" id="A0A7R8WZN8"/>
<dbReference type="InterPro" id="IPR036936">
    <property type="entry name" value="CRIB_dom_sf"/>
</dbReference>
<protein>
    <submittedName>
        <fullName evidence="5">Uncharacterized protein</fullName>
    </submittedName>
</protein>
<evidence type="ECO:0000256" key="2">
    <source>
        <dbReference type="ARBA" id="ARBA00022490"/>
    </source>
</evidence>
<keyword evidence="3" id="KW-0597">Phosphoprotein</keyword>
<evidence type="ECO:0000313" key="5">
    <source>
        <dbReference type="EMBL" id="CAD7239784.1"/>
    </source>
</evidence>
<keyword evidence="2" id="KW-0963">Cytoplasm</keyword>
<dbReference type="EMBL" id="OB741160">
    <property type="protein sequence ID" value="CAD7239784.1"/>
    <property type="molecule type" value="Genomic_DNA"/>
</dbReference>
<dbReference type="GO" id="GO:0005856">
    <property type="term" value="C:cytoskeleton"/>
    <property type="evidence" value="ECO:0007669"/>
    <property type="project" value="UniProtKB-SubCell"/>
</dbReference>
<sequence length="118" mass="13234">MNVEGVDRFDAGRFFSRFRHVQHVGWDEHKGFEIGCLDPRMREFFVKAGVSDSQLKDENTMKFIYDFIEDHGGVDAVICETSDQPHTPPPSHPAPSAPPPIPPAPAHPPPPPPNRMRP</sequence>
<name>A0A7R8WZN8_9CRUS</name>
<dbReference type="InterPro" id="IPR000095">
    <property type="entry name" value="CRIB_dom"/>
</dbReference>
<dbReference type="GO" id="GO:0007015">
    <property type="term" value="P:actin filament organization"/>
    <property type="evidence" value="ECO:0007669"/>
    <property type="project" value="InterPro"/>
</dbReference>
<proteinExistence type="predicted"/>
<dbReference type="InterPro" id="IPR011026">
    <property type="entry name" value="WAS_C"/>
</dbReference>
<dbReference type="FunFam" id="3.90.810.10:FF:000003">
    <property type="entry name" value="Neural Wiskott-Aldrich syndrome protein-like"/>
    <property type="match status" value="1"/>
</dbReference>
<dbReference type="Pfam" id="PF00786">
    <property type="entry name" value="PBD"/>
    <property type="match status" value="1"/>
</dbReference>
<gene>
    <name evidence="5" type="ORF">CTOB1V02_LOCUS17599</name>
</gene>
<comment type="subcellular location">
    <subcellularLocation>
        <location evidence="1">Cytoplasm</location>
        <location evidence="1">Cytoskeleton</location>
    </subcellularLocation>
</comment>
<dbReference type="Gene3D" id="3.90.810.10">
    <property type="entry name" value="CRIB domain"/>
    <property type="match status" value="1"/>
</dbReference>
<dbReference type="SUPFAM" id="SSF47912">
    <property type="entry name" value="Wiscott-Aldrich syndrome protein, WASP, C-terminal domain"/>
    <property type="match status" value="1"/>
</dbReference>
<accession>A0A7R8WZN8</accession>